<proteinExistence type="predicted"/>
<comment type="caution">
    <text evidence="1">The sequence shown here is derived from an EMBL/GenBank/DDBJ whole genome shotgun (WGS) entry which is preliminary data.</text>
</comment>
<sequence length="99" mass="11232">MPSHAINLGTRKSTPTVLRGQGHFCHLHPRNQEVYGPLRRPGHPWAILYEPQQTMVLQVAPNVEGAPMAPLLIQDQNLFANRPNQLVEILILMIRRILT</sequence>
<dbReference type="EMBL" id="JACXVP010000001">
    <property type="protein sequence ID" value="KAG5632293.1"/>
    <property type="molecule type" value="Genomic_DNA"/>
</dbReference>
<reference evidence="1 2" key="1">
    <citation type="submission" date="2020-09" db="EMBL/GenBank/DDBJ databases">
        <title>De no assembly of potato wild relative species, Solanum commersonii.</title>
        <authorList>
            <person name="Cho K."/>
        </authorList>
    </citation>
    <scope>NUCLEOTIDE SEQUENCE [LARGE SCALE GENOMIC DNA]</scope>
    <source>
        <strain evidence="1">LZ3.2</strain>
        <tissue evidence="1">Leaf</tissue>
    </source>
</reference>
<dbReference type="Proteomes" id="UP000824120">
    <property type="component" value="Chromosome 1"/>
</dbReference>
<gene>
    <name evidence="1" type="ORF">H5410_004010</name>
</gene>
<keyword evidence="2" id="KW-1185">Reference proteome</keyword>
<dbReference type="AlphaFoldDB" id="A0A9J6B678"/>
<evidence type="ECO:0000313" key="1">
    <source>
        <dbReference type="EMBL" id="KAG5632293.1"/>
    </source>
</evidence>
<evidence type="ECO:0000313" key="2">
    <source>
        <dbReference type="Proteomes" id="UP000824120"/>
    </source>
</evidence>
<organism evidence="1 2">
    <name type="scientific">Solanum commersonii</name>
    <name type="common">Commerson's wild potato</name>
    <name type="synonym">Commerson's nightshade</name>
    <dbReference type="NCBI Taxonomy" id="4109"/>
    <lineage>
        <taxon>Eukaryota</taxon>
        <taxon>Viridiplantae</taxon>
        <taxon>Streptophyta</taxon>
        <taxon>Embryophyta</taxon>
        <taxon>Tracheophyta</taxon>
        <taxon>Spermatophyta</taxon>
        <taxon>Magnoliopsida</taxon>
        <taxon>eudicotyledons</taxon>
        <taxon>Gunneridae</taxon>
        <taxon>Pentapetalae</taxon>
        <taxon>asterids</taxon>
        <taxon>lamiids</taxon>
        <taxon>Solanales</taxon>
        <taxon>Solanaceae</taxon>
        <taxon>Solanoideae</taxon>
        <taxon>Solaneae</taxon>
        <taxon>Solanum</taxon>
    </lineage>
</organism>
<dbReference type="OrthoDB" id="1281010at2759"/>
<protein>
    <submittedName>
        <fullName evidence="1">Uncharacterized protein</fullName>
    </submittedName>
</protein>
<name>A0A9J6B678_SOLCO</name>
<accession>A0A9J6B678</accession>